<dbReference type="PROSITE" id="PS51257">
    <property type="entry name" value="PROKAR_LIPOPROTEIN"/>
    <property type="match status" value="1"/>
</dbReference>
<keyword evidence="3" id="KW-0998">Cell outer membrane</keyword>
<dbReference type="GO" id="GO:0009279">
    <property type="term" value="C:cell outer membrane"/>
    <property type="evidence" value="ECO:0007669"/>
    <property type="project" value="UniProtKB-SubCell"/>
</dbReference>
<dbReference type="PANTHER" id="PTHR30329:SF21">
    <property type="entry name" value="LIPOPROTEIN YIAD-RELATED"/>
    <property type="match status" value="1"/>
</dbReference>
<reference evidence="7 8" key="1">
    <citation type="submission" date="2017-09" db="EMBL/GenBank/DDBJ databases">
        <authorList>
            <person name="Ehlers B."/>
            <person name="Leendertz F.H."/>
        </authorList>
    </citation>
    <scope>NUCLEOTIDE SEQUENCE [LARGE SCALE GENOMIC DNA]</scope>
    <source>
        <strain evidence="7 8">USBA 140</strain>
    </source>
</reference>
<evidence type="ECO:0000256" key="2">
    <source>
        <dbReference type="ARBA" id="ARBA00023136"/>
    </source>
</evidence>
<dbReference type="InterPro" id="IPR036737">
    <property type="entry name" value="OmpA-like_sf"/>
</dbReference>
<dbReference type="PANTHER" id="PTHR30329">
    <property type="entry name" value="STATOR ELEMENT OF FLAGELLAR MOTOR COMPLEX"/>
    <property type="match status" value="1"/>
</dbReference>
<dbReference type="InterPro" id="IPR006664">
    <property type="entry name" value="OMP_bac"/>
</dbReference>
<evidence type="ECO:0000256" key="5">
    <source>
        <dbReference type="SAM" id="SignalP"/>
    </source>
</evidence>
<evidence type="ECO:0000256" key="4">
    <source>
        <dbReference type="PROSITE-ProRule" id="PRU00473"/>
    </source>
</evidence>
<dbReference type="InterPro" id="IPR006665">
    <property type="entry name" value="OmpA-like"/>
</dbReference>
<dbReference type="CDD" id="cd07185">
    <property type="entry name" value="OmpA_C-like"/>
    <property type="match status" value="1"/>
</dbReference>
<name>A0A286GLR9_9PROT</name>
<dbReference type="AlphaFoldDB" id="A0A286GLR9"/>
<dbReference type="EMBL" id="OCNJ01000005">
    <property type="protein sequence ID" value="SOD96477.1"/>
    <property type="molecule type" value="Genomic_DNA"/>
</dbReference>
<evidence type="ECO:0000259" key="6">
    <source>
        <dbReference type="PROSITE" id="PS51123"/>
    </source>
</evidence>
<evidence type="ECO:0000313" key="8">
    <source>
        <dbReference type="Proteomes" id="UP000219621"/>
    </source>
</evidence>
<dbReference type="SUPFAM" id="SSF103088">
    <property type="entry name" value="OmpA-like"/>
    <property type="match status" value="1"/>
</dbReference>
<keyword evidence="8" id="KW-1185">Reference proteome</keyword>
<dbReference type="InterPro" id="IPR050330">
    <property type="entry name" value="Bact_OuterMem_StrucFunc"/>
</dbReference>
<organism evidence="7 8">
    <name type="scientific">Caenispirillum bisanense</name>
    <dbReference type="NCBI Taxonomy" id="414052"/>
    <lineage>
        <taxon>Bacteria</taxon>
        <taxon>Pseudomonadati</taxon>
        <taxon>Pseudomonadota</taxon>
        <taxon>Alphaproteobacteria</taxon>
        <taxon>Rhodospirillales</taxon>
        <taxon>Novispirillaceae</taxon>
        <taxon>Caenispirillum</taxon>
    </lineage>
</organism>
<dbReference type="PRINTS" id="PR01021">
    <property type="entry name" value="OMPADOMAIN"/>
</dbReference>
<evidence type="ECO:0000313" key="7">
    <source>
        <dbReference type="EMBL" id="SOD96477.1"/>
    </source>
</evidence>
<proteinExistence type="predicted"/>
<evidence type="ECO:0000256" key="1">
    <source>
        <dbReference type="ARBA" id="ARBA00004442"/>
    </source>
</evidence>
<feature type="chain" id="PRO_5012990430" evidence="5">
    <location>
        <begin position="20"/>
        <end position="280"/>
    </location>
</feature>
<sequence>MLKKALLVTVSAGFLSACANTWDVDGVKTLQPTGDAFQKALFAEYVAVAEAERGRYDWGDTAYFLDKARAAAAGQTVLPDDVTDRAISARAAEAASGRQSLIAALDGTARTAMPQVAARAQASFDCWLEELEEGHQPGDIKACEDRFRAAMAELTAAPAAPAPQPAAVPAGEYTITFPLGAAVLAPEARATLDAVLVDWRQEKPARVVIAGHTDTVGDTVSNLLLSQKRAEAVASYLEGKGMPAAAMALEAYGEEQPAVKTGDGVKEPRNRRVEIVFADK</sequence>
<keyword evidence="5" id="KW-0732">Signal</keyword>
<gene>
    <name evidence="7" type="ORF">SAMN05421508_105346</name>
</gene>
<evidence type="ECO:0000256" key="3">
    <source>
        <dbReference type="ARBA" id="ARBA00023237"/>
    </source>
</evidence>
<comment type="subcellular location">
    <subcellularLocation>
        <location evidence="1">Cell outer membrane</location>
    </subcellularLocation>
</comment>
<feature type="signal peptide" evidence="5">
    <location>
        <begin position="1"/>
        <end position="19"/>
    </location>
</feature>
<dbReference type="Proteomes" id="UP000219621">
    <property type="component" value="Unassembled WGS sequence"/>
</dbReference>
<dbReference type="Pfam" id="PF00691">
    <property type="entry name" value="OmpA"/>
    <property type="match status" value="1"/>
</dbReference>
<dbReference type="PROSITE" id="PS51123">
    <property type="entry name" value="OMPA_2"/>
    <property type="match status" value="1"/>
</dbReference>
<dbReference type="RefSeq" id="WP_176525159.1">
    <property type="nucleotide sequence ID" value="NZ_OCNJ01000005.1"/>
</dbReference>
<dbReference type="Gene3D" id="3.30.1330.60">
    <property type="entry name" value="OmpA-like domain"/>
    <property type="match status" value="1"/>
</dbReference>
<accession>A0A286GLR9</accession>
<protein>
    <submittedName>
        <fullName evidence="7">Outer membrane protein OmpA</fullName>
    </submittedName>
</protein>
<keyword evidence="2 4" id="KW-0472">Membrane</keyword>
<feature type="domain" description="OmpA-like" evidence="6">
    <location>
        <begin position="164"/>
        <end position="280"/>
    </location>
</feature>